<dbReference type="Proteomes" id="UP001233999">
    <property type="component" value="Unassembled WGS sequence"/>
</dbReference>
<evidence type="ECO:0000313" key="1">
    <source>
        <dbReference type="EMBL" id="KAJ9576092.1"/>
    </source>
</evidence>
<feature type="non-terminal residue" evidence="1">
    <location>
        <position position="1"/>
    </location>
</feature>
<sequence>CSTSGVEHSSLIFPCVVLEIPFHAYMNFHKGFAAFLCIINLDSLLSLKYCVI</sequence>
<accession>A0AAD7Z9J0</accession>
<evidence type="ECO:0000313" key="2">
    <source>
        <dbReference type="Proteomes" id="UP001233999"/>
    </source>
</evidence>
<gene>
    <name evidence="1" type="ORF">L9F63_007057</name>
</gene>
<proteinExistence type="predicted"/>
<feature type="non-terminal residue" evidence="1">
    <location>
        <position position="52"/>
    </location>
</feature>
<name>A0AAD7Z9J0_DIPPU</name>
<dbReference type="AlphaFoldDB" id="A0AAD7Z9J0"/>
<keyword evidence="2" id="KW-1185">Reference proteome</keyword>
<reference evidence="1" key="2">
    <citation type="submission" date="2023-05" db="EMBL/GenBank/DDBJ databases">
        <authorList>
            <person name="Fouks B."/>
        </authorList>
    </citation>
    <scope>NUCLEOTIDE SEQUENCE</scope>
    <source>
        <strain evidence="1">Stay&amp;Tobe</strain>
        <tissue evidence="1">Testes</tissue>
    </source>
</reference>
<reference evidence="1" key="1">
    <citation type="journal article" date="2023" name="IScience">
        <title>Live-bearing cockroach genome reveals convergent evolutionary mechanisms linked to viviparity in insects and beyond.</title>
        <authorList>
            <person name="Fouks B."/>
            <person name="Harrison M.C."/>
            <person name="Mikhailova A.A."/>
            <person name="Marchal E."/>
            <person name="English S."/>
            <person name="Carruthers M."/>
            <person name="Jennings E.C."/>
            <person name="Chiamaka E.L."/>
            <person name="Frigard R.A."/>
            <person name="Pippel M."/>
            <person name="Attardo G.M."/>
            <person name="Benoit J.B."/>
            <person name="Bornberg-Bauer E."/>
            <person name="Tobe S.S."/>
        </authorList>
    </citation>
    <scope>NUCLEOTIDE SEQUENCE</scope>
    <source>
        <strain evidence="1">Stay&amp;Tobe</strain>
    </source>
</reference>
<comment type="caution">
    <text evidence="1">The sequence shown here is derived from an EMBL/GenBank/DDBJ whole genome shotgun (WGS) entry which is preliminary data.</text>
</comment>
<dbReference type="EMBL" id="JASPKZ010009809">
    <property type="protein sequence ID" value="KAJ9576092.1"/>
    <property type="molecule type" value="Genomic_DNA"/>
</dbReference>
<protein>
    <submittedName>
        <fullName evidence="1">Uncharacterized protein</fullName>
    </submittedName>
</protein>
<organism evidence="1 2">
    <name type="scientific">Diploptera punctata</name>
    <name type="common">Pacific beetle cockroach</name>
    <dbReference type="NCBI Taxonomy" id="6984"/>
    <lineage>
        <taxon>Eukaryota</taxon>
        <taxon>Metazoa</taxon>
        <taxon>Ecdysozoa</taxon>
        <taxon>Arthropoda</taxon>
        <taxon>Hexapoda</taxon>
        <taxon>Insecta</taxon>
        <taxon>Pterygota</taxon>
        <taxon>Neoptera</taxon>
        <taxon>Polyneoptera</taxon>
        <taxon>Dictyoptera</taxon>
        <taxon>Blattodea</taxon>
        <taxon>Blaberoidea</taxon>
        <taxon>Blaberidae</taxon>
        <taxon>Diplopterinae</taxon>
        <taxon>Diploptera</taxon>
    </lineage>
</organism>